<accession>A0A939PKV3</accession>
<evidence type="ECO:0000313" key="1">
    <source>
        <dbReference type="EMBL" id="MBO2454172.1"/>
    </source>
</evidence>
<proteinExistence type="predicted"/>
<keyword evidence="2" id="KW-1185">Reference proteome</keyword>
<dbReference type="Proteomes" id="UP000669179">
    <property type="component" value="Unassembled WGS sequence"/>
</dbReference>
<dbReference type="RefSeq" id="WP_208262351.1">
    <property type="nucleotide sequence ID" value="NZ_JAGEOJ010000024.1"/>
</dbReference>
<organism evidence="1 2">
    <name type="scientific">Actinomadura barringtoniae</name>
    <dbReference type="NCBI Taxonomy" id="1427535"/>
    <lineage>
        <taxon>Bacteria</taxon>
        <taxon>Bacillati</taxon>
        <taxon>Actinomycetota</taxon>
        <taxon>Actinomycetes</taxon>
        <taxon>Streptosporangiales</taxon>
        <taxon>Thermomonosporaceae</taxon>
        <taxon>Actinomadura</taxon>
    </lineage>
</organism>
<evidence type="ECO:0000313" key="2">
    <source>
        <dbReference type="Proteomes" id="UP000669179"/>
    </source>
</evidence>
<reference evidence="1" key="1">
    <citation type="submission" date="2021-03" db="EMBL/GenBank/DDBJ databases">
        <authorList>
            <person name="Kanchanasin P."/>
            <person name="Saeng-In P."/>
            <person name="Phongsopitanun W."/>
            <person name="Yuki M."/>
            <person name="Kudo T."/>
            <person name="Ohkuma M."/>
            <person name="Tanasupawat S."/>
        </authorList>
    </citation>
    <scope>NUCLEOTIDE SEQUENCE</scope>
    <source>
        <strain evidence="1">GKU 128</strain>
    </source>
</reference>
<comment type="caution">
    <text evidence="1">The sequence shown here is derived from an EMBL/GenBank/DDBJ whole genome shotgun (WGS) entry which is preliminary data.</text>
</comment>
<gene>
    <name evidence="1" type="ORF">J4573_44290</name>
</gene>
<protein>
    <submittedName>
        <fullName evidence="1">Uncharacterized protein</fullName>
    </submittedName>
</protein>
<name>A0A939PKV3_9ACTN</name>
<sequence>MAPLDRGAQRLVAGLGEPGSGQGLEAVVESAQYLLQRHRPQPYGGQLDGQRYAVQAAAQRDDLGAVVLAERERGPAACARATNRAMVSFVLSSASGPGSGMGGIGRTTSPGSPIWCAARSAMRVLPTPLEPVRVIRRDRVMALRTASSSTARPMNGVGSCRAPARAQPHCVTAPPLCVT</sequence>
<dbReference type="AlphaFoldDB" id="A0A939PKV3"/>
<dbReference type="EMBL" id="JAGEOJ010000024">
    <property type="protein sequence ID" value="MBO2454172.1"/>
    <property type="molecule type" value="Genomic_DNA"/>
</dbReference>